<dbReference type="EMBL" id="DQVM01000132">
    <property type="protein sequence ID" value="HIQ30278.1"/>
    <property type="molecule type" value="Genomic_DNA"/>
</dbReference>
<dbReference type="InterPro" id="IPR012340">
    <property type="entry name" value="NA-bd_OB-fold"/>
</dbReference>
<evidence type="ECO:0000313" key="3">
    <source>
        <dbReference type="Proteomes" id="UP000608579"/>
    </source>
</evidence>
<dbReference type="PANTHER" id="PTHR34075:SF4">
    <property type="entry name" value="DUF35 DOMAIN-CONTAINING PROTEIN"/>
    <property type="match status" value="1"/>
</dbReference>
<sequence length="157" mass="18073">MLERLWRADKISHWVDGISLEMLYQSGKAGQVFMENLRDRGLLTLSKCLECGDAFCPPRIYCPSCMSSKIEYKTFDPVGYVELFTACRVDAYGQALEEPMLIALIRFQNVKGGLIHRVKEVSLDELHKGMKLEAVLKPREERRGSINDIQYFRPVRV</sequence>
<protein>
    <submittedName>
        <fullName evidence="2">Zn-ribbon domain-containing OB-fold protein</fullName>
    </submittedName>
</protein>
<dbReference type="Proteomes" id="UP000608579">
    <property type="component" value="Unassembled WGS sequence"/>
</dbReference>
<name>A0A832ZWS0_CALS0</name>
<accession>A0A832ZWS0</accession>
<dbReference type="Gene3D" id="6.10.30.10">
    <property type="match status" value="1"/>
</dbReference>
<organism evidence="2 3">
    <name type="scientific">Caldiarchaeum subterraneum</name>
    <dbReference type="NCBI Taxonomy" id="311458"/>
    <lineage>
        <taxon>Archaea</taxon>
        <taxon>Nitrososphaerota</taxon>
        <taxon>Candidatus Caldarchaeales</taxon>
        <taxon>Candidatus Caldarchaeaceae</taxon>
        <taxon>Candidatus Caldarchaeum</taxon>
    </lineage>
</organism>
<comment type="caution">
    <text evidence="2">The sequence shown here is derived from an EMBL/GenBank/DDBJ whole genome shotgun (WGS) entry which is preliminary data.</text>
</comment>
<dbReference type="Gene3D" id="2.40.50.140">
    <property type="entry name" value="Nucleic acid-binding proteins"/>
    <property type="match status" value="1"/>
</dbReference>
<proteinExistence type="predicted"/>
<dbReference type="InterPro" id="IPR052513">
    <property type="entry name" value="Thioester_dehydratase-like"/>
</dbReference>
<dbReference type="AlphaFoldDB" id="A0A832ZWS0"/>
<reference evidence="2" key="1">
    <citation type="journal article" date="2020" name="ISME J.">
        <title>Gammaproteobacteria mediating utilization of methyl-, sulfur- and petroleum organic compounds in deep ocean hydrothermal plumes.</title>
        <authorList>
            <person name="Zhou Z."/>
            <person name="Liu Y."/>
            <person name="Pan J."/>
            <person name="Cron B.R."/>
            <person name="Toner B.M."/>
            <person name="Anantharaman K."/>
            <person name="Breier J.A."/>
            <person name="Dick G.J."/>
            <person name="Li M."/>
        </authorList>
    </citation>
    <scope>NUCLEOTIDE SEQUENCE</scope>
    <source>
        <strain evidence="2">SZUA-1515</strain>
    </source>
</reference>
<evidence type="ECO:0000259" key="1">
    <source>
        <dbReference type="Pfam" id="PF12172"/>
    </source>
</evidence>
<dbReference type="PANTHER" id="PTHR34075">
    <property type="entry name" value="BLR3430 PROTEIN"/>
    <property type="match status" value="1"/>
</dbReference>
<dbReference type="InterPro" id="IPR022002">
    <property type="entry name" value="ChsH2_Znr"/>
</dbReference>
<feature type="domain" description="ChsH2 rubredoxin-like zinc ribbon" evidence="1">
    <location>
        <begin position="39"/>
        <end position="69"/>
    </location>
</feature>
<evidence type="ECO:0000313" key="2">
    <source>
        <dbReference type="EMBL" id="HIQ30278.1"/>
    </source>
</evidence>
<dbReference type="Pfam" id="PF12172">
    <property type="entry name" value="zf-ChsH2"/>
    <property type="match status" value="1"/>
</dbReference>
<gene>
    <name evidence="2" type="ORF">EYH45_06915</name>
</gene>
<dbReference type="SUPFAM" id="SSF50249">
    <property type="entry name" value="Nucleic acid-binding proteins"/>
    <property type="match status" value="1"/>
</dbReference>